<dbReference type="AlphaFoldDB" id="A0A6J4SIR0"/>
<dbReference type="PANTHER" id="PTHR14939:SF5">
    <property type="entry name" value="F-BOX ONLY PROTEIN 22"/>
    <property type="match status" value="1"/>
</dbReference>
<evidence type="ECO:0008006" key="9">
    <source>
        <dbReference type="Google" id="ProtNLM"/>
    </source>
</evidence>
<dbReference type="InterPro" id="IPR013702">
    <property type="entry name" value="FIST_domain_N"/>
</dbReference>
<sequence>MPVRIGAAVSTLADVRQGALEAAASARTGLEGAPCDVAVVFASGNHLSTPATMLEAVHEVLAPGALVGCGAGGTLAGGREVEDGTSVSVWAAALDGGRATPFAADADGADLPDLAGAAGAVLLADPWSFNAEPVLRELSGSAPGLPLVGGLASARTDDGTGSLFLGAEVVPEGAVGLRFDGVDVLPCVSQGAAPVGPELTITAGEGHVISELAGKPALEKLREVVMGLPPEETALLESGLLLGVVIDSNKPDYVQGDFLVRGVVGADPDTGALAIGADVRPGQVVRLHARDADSADRDLRDALAARREALGGPRPAGALVFSCNGRGRGMFGSRDHDAHAVAEEFGGSPAAGFFAAGEIGPVGGEYFLHSFTATVAVFGR</sequence>
<evidence type="ECO:0000256" key="3">
    <source>
        <dbReference type="ARBA" id="ARBA00022692"/>
    </source>
</evidence>
<proteinExistence type="predicted"/>
<dbReference type="PIRSF" id="PIRSF018953">
    <property type="entry name" value="UCP018953"/>
    <property type="match status" value="1"/>
</dbReference>
<evidence type="ECO:0000256" key="1">
    <source>
        <dbReference type="ARBA" id="ARBA00004651"/>
    </source>
</evidence>
<dbReference type="InterPro" id="IPR019494">
    <property type="entry name" value="FIST_C"/>
</dbReference>
<organism evidence="8">
    <name type="scientific">uncultured Solirubrobacteraceae bacterium</name>
    <dbReference type="NCBI Taxonomy" id="1162706"/>
    <lineage>
        <taxon>Bacteria</taxon>
        <taxon>Bacillati</taxon>
        <taxon>Actinomycetota</taxon>
        <taxon>Thermoleophilia</taxon>
        <taxon>Solirubrobacterales</taxon>
        <taxon>Solirubrobacteraceae</taxon>
        <taxon>environmental samples</taxon>
    </lineage>
</organism>
<comment type="subcellular location">
    <subcellularLocation>
        <location evidence="1">Cell membrane</location>
        <topology evidence="1">Multi-pass membrane protein</topology>
    </subcellularLocation>
</comment>
<name>A0A6J4SIR0_9ACTN</name>
<reference evidence="8" key="1">
    <citation type="submission" date="2020-02" db="EMBL/GenBank/DDBJ databases">
        <authorList>
            <person name="Meier V. D."/>
        </authorList>
    </citation>
    <scope>NUCLEOTIDE SEQUENCE</scope>
    <source>
        <strain evidence="8">AVDCRST_MAG38</strain>
    </source>
</reference>
<dbReference type="SMART" id="SM01204">
    <property type="entry name" value="FIST_C"/>
    <property type="match status" value="1"/>
</dbReference>
<evidence type="ECO:0000259" key="6">
    <source>
        <dbReference type="SMART" id="SM00897"/>
    </source>
</evidence>
<dbReference type="Pfam" id="PF10442">
    <property type="entry name" value="FIST_C"/>
    <property type="match status" value="1"/>
</dbReference>
<keyword evidence="5" id="KW-0472">Membrane</keyword>
<dbReference type="EMBL" id="CADCVJ010000224">
    <property type="protein sequence ID" value="CAA9493344.1"/>
    <property type="molecule type" value="Genomic_DNA"/>
</dbReference>
<protein>
    <recommendedName>
        <fullName evidence="9">Histidine kinase</fullName>
    </recommendedName>
</protein>
<gene>
    <name evidence="8" type="ORF">AVDCRST_MAG38-2778</name>
</gene>
<evidence type="ECO:0000313" key="8">
    <source>
        <dbReference type="EMBL" id="CAA9493344.1"/>
    </source>
</evidence>
<keyword evidence="2" id="KW-1003">Cell membrane</keyword>
<keyword evidence="4" id="KW-1133">Transmembrane helix</keyword>
<dbReference type="SMART" id="SM00897">
    <property type="entry name" value="FIST"/>
    <property type="match status" value="1"/>
</dbReference>
<evidence type="ECO:0000256" key="2">
    <source>
        <dbReference type="ARBA" id="ARBA00022475"/>
    </source>
</evidence>
<dbReference type="GO" id="GO:0005886">
    <property type="term" value="C:plasma membrane"/>
    <property type="evidence" value="ECO:0007669"/>
    <property type="project" value="UniProtKB-SubCell"/>
</dbReference>
<dbReference type="InterPro" id="IPR016741">
    <property type="entry name" value="UCP018953"/>
</dbReference>
<evidence type="ECO:0000259" key="7">
    <source>
        <dbReference type="SMART" id="SM01204"/>
    </source>
</evidence>
<dbReference type="Pfam" id="PF08495">
    <property type="entry name" value="FIST"/>
    <property type="match status" value="1"/>
</dbReference>
<accession>A0A6J4SIR0</accession>
<feature type="domain" description="FIST" evidence="6">
    <location>
        <begin position="33"/>
        <end position="216"/>
    </location>
</feature>
<evidence type="ECO:0000256" key="5">
    <source>
        <dbReference type="ARBA" id="ARBA00023136"/>
    </source>
</evidence>
<keyword evidence="3" id="KW-0812">Transmembrane</keyword>
<evidence type="ECO:0000256" key="4">
    <source>
        <dbReference type="ARBA" id="ARBA00022989"/>
    </source>
</evidence>
<dbReference type="PANTHER" id="PTHR14939">
    <property type="entry name" value="F-BOX ONLY PROTEIN 22"/>
    <property type="match status" value="1"/>
</dbReference>
<feature type="domain" description="FIST C-domain" evidence="7">
    <location>
        <begin position="217"/>
        <end position="362"/>
    </location>
</feature>